<dbReference type="GeneID" id="127749769"/>
<dbReference type="GO" id="GO:0016020">
    <property type="term" value="C:membrane"/>
    <property type="evidence" value="ECO:0007669"/>
    <property type="project" value="UniProtKB-SubCell"/>
</dbReference>
<proteinExistence type="predicted"/>
<reference evidence="8" key="2">
    <citation type="submission" date="2025-08" db="UniProtKB">
        <authorList>
            <consortium name="RefSeq"/>
        </authorList>
    </citation>
    <scope>IDENTIFICATION</scope>
    <source>
        <tissue evidence="8">Whole organism</tissue>
    </source>
</reference>
<name>A0A9C6U344_FRAOC</name>
<protein>
    <submittedName>
        <fullName evidence="8">Facilitated trehalose transporter Tret1-like</fullName>
    </submittedName>
</protein>
<keyword evidence="2 5" id="KW-0812">Transmembrane</keyword>
<feature type="transmembrane region" description="Helical" evidence="5">
    <location>
        <begin position="17"/>
        <end position="37"/>
    </location>
</feature>
<dbReference type="Gene3D" id="1.20.1250.20">
    <property type="entry name" value="MFS general substrate transporter like domains"/>
    <property type="match status" value="1"/>
</dbReference>
<keyword evidence="4 5" id="KW-0472">Membrane</keyword>
<evidence type="ECO:0000313" key="7">
    <source>
        <dbReference type="Proteomes" id="UP000504606"/>
    </source>
</evidence>
<evidence type="ECO:0000256" key="2">
    <source>
        <dbReference type="ARBA" id="ARBA00022692"/>
    </source>
</evidence>
<sequence>MVVAARLGWLKKHSSELLVAMAASLGYMTIGLVRGWSSPGLPSMTELNPELVPNEEIVSWVSAVPPLGAMCGSLAVAPALQHLGRKRSLMLAAPIFVMGWTVIAFATSSAVLICARITCGFCAGL</sequence>
<gene>
    <name evidence="8" type="primary">LOC127749769</name>
</gene>
<feature type="domain" description="Major facilitator superfamily (MFS) profile" evidence="6">
    <location>
        <begin position="15"/>
        <end position="125"/>
    </location>
</feature>
<evidence type="ECO:0000256" key="5">
    <source>
        <dbReference type="SAM" id="Phobius"/>
    </source>
</evidence>
<dbReference type="SUPFAM" id="SSF103473">
    <property type="entry name" value="MFS general substrate transporter"/>
    <property type="match status" value="1"/>
</dbReference>
<dbReference type="GO" id="GO:0022857">
    <property type="term" value="F:transmembrane transporter activity"/>
    <property type="evidence" value="ECO:0007669"/>
    <property type="project" value="InterPro"/>
</dbReference>
<dbReference type="InterPro" id="IPR020846">
    <property type="entry name" value="MFS_dom"/>
</dbReference>
<evidence type="ECO:0000313" key="8">
    <source>
        <dbReference type="RefSeq" id="XP_052125320.1"/>
    </source>
</evidence>
<evidence type="ECO:0000256" key="1">
    <source>
        <dbReference type="ARBA" id="ARBA00004141"/>
    </source>
</evidence>
<dbReference type="KEGG" id="foc:127749769"/>
<dbReference type="AlphaFoldDB" id="A0A9C6U344"/>
<dbReference type="PANTHER" id="PTHR48021:SF96">
    <property type="entry name" value="FACILITATED TREHALOSE TRANSPORTER TRET1-1-RELATED"/>
    <property type="match status" value="1"/>
</dbReference>
<feature type="non-terminal residue" evidence="8">
    <location>
        <position position="125"/>
    </location>
</feature>
<dbReference type="InterPro" id="IPR005828">
    <property type="entry name" value="MFS_sugar_transport-like"/>
</dbReference>
<evidence type="ECO:0000259" key="6">
    <source>
        <dbReference type="PROSITE" id="PS50850"/>
    </source>
</evidence>
<dbReference type="InterPro" id="IPR050549">
    <property type="entry name" value="MFS_Trehalose_Transporter"/>
</dbReference>
<dbReference type="PANTHER" id="PTHR48021">
    <property type="match status" value="1"/>
</dbReference>
<dbReference type="RefSeq" id="XP_052125320.1">
    <property type="nucleotide sequence ID" value="XM_052269360.1"/>
</dbReference>
<dbReference type="OrthoDB" id="6612291at2759"/>
<keyword evidence="3 5" id="KW-1133">Transmembrane helix</keyword>
<keyword evidence="7" id="KW-1185">Reference proteome</keyword>
<feature type="transmembrane region" description="Helical" evidence="5">
    <location>
        <begin position="89"/>
        <end position="113"/>
    </location>
</feature>
<evidence type="ECO:0000256" key="4">
    <source>
        <dbReference type="ARBA" id="ARBA00023136"/>
    </source>
</evidence>
<accession>A0A9C6U344</accession>
<organism evidence="7 8">
    <name type="scientific">Frankliniella occidentalis</name>
    <name type="common">Western flower thrips</name>
    <name type="synonym">Euthrips occidentalis</name>
    <dbReference type="NCBI Taxonomy" id="133901"/>
    <lineage>
        <taxon>Eukaryota</taxon>
        <taxon>Metazoa</taxon>
        <taxon>Ecdysozoa</taxon>
        <taxon>Arthropoda</taxon>
        <taxon>Hexapoda</taxon>
        <taxon>Insecta</taxon>
        <taxon>Pterygota</taxon>
        <taxon>Neoptera</taxon>
        <taxon>Paraneoptera</taxon>
        <taxon>Thysanoptera</taxon>
        <taxon>Terebrantia</taxon>
        <taxon>Thripoidea</taxon>
        <taxon>Thripidae</taxon>
        <taxon>Frankliniella</taxon>
    </lineage>
</organism>
<feature type="transmembrane region" description="Helical" evidence="5">
    <location>
        <begin position="57"/>
        <end position="77"/>
    </location>
</feature>
<reference evidence="8" key="1">
    <citation type="journal article" date="2018" name="Proc. Natl. Acad. Sci. U.S.A.">
        <title>Phylogenomics and the evolution of hemipteroid insects.</title>
        <authorList>
            <person name="Johnson K.P."/>
            <person name="Dietrich C.H."/>
            <person name="Friedrich F."/>
            <person name="Beutel R.G."/>
            <person name="Wipfler B."/>
            <person name="Peters R.S."/>
            <person name="Allen J.M."/>
            <person name="Petersen M."/>
            <person name="Donath A."/>
            <person name="Walden K.K."/>
            <person name="Kozlov A.M."/>
            <person name="Podsiadlowski L."/>
            <person name="Mayer C."/>
            <person name="Meusemann K."/>
            <person name="Vasilikopoulos A."/>
            <person name="Waterhouse R.M."/>
            <person name="Cameron S.L."/>
            <person name="Weirauch C."/>
            <person name="Swanson D.R."/>
            <person name="Percy D.M."/>
            <person name="Hardy N.B."/>
            <person name="Terry I."/>
            <person name="Liu S."/>
            <person name="Zhou X."/>
            <person name="Misof B."/>
            <person name="Robertson H.M."/>
            <person name="Yoshizawa K."/>
        </authorList>
    </citation>
    <scope>NUCLEOTIDE SEQUENCE</scope>
    <source>
        <tissue evidence="8">Whole organism</tissue>
    </source>
</reference>
<dbReference type="Pfam" id="PF00083">
    <property type="entry name" value="Sugar_tr"/>
    <property type="match status" value="1"/>
</dbReference>
<dbReference type="InterPro" id="IPR036259">
    <property type="entry name" value="MFS_trans_sf"/>
</dbReference>
<dbReference type="Proteomes" id="UP000504606">
    <property type="component" value="Unplaced"/>
</dbReference>
<evidence type="ECO:0000256" key="3">
    <source>
        <dbReference type="ARBA" id="ARBA00022989"/>
    </source>
</evidence>
<comment type="subcellular location">
    <subcellularLocation>
        <location evidence="1">Membrane</location>
        <topology evidence="1">Multi-pass membrane protein</topology>
    </subcellularLocation>
</comment>
<dbReference type="PROSITE" id="PS50850">
    <property type="entry name" value="MFS"/>
    <property type="match status" value="1"/>
</dbReference>